<protein>
    <submittedName>
        <fullName evidence="4">SAM-dependent methyltransferase</fullName>
    </submittedName>
</protein>
<dbReference type="InterPro" id="IPR041698">
    <property type="entry name" value="Methyltransf_25"/>
</dbReference>
<gene>
    <name evidence="4" type="ORF">PF66_01707</name>
</gene>
<dbReference type="Proteomes" id="UP000037931">
    <property type="component" value="Unassembled WGS sequence"/>
</dbReference>
<dbReference type="PATRIC" id="fig|50340.43.peg.4866"/>
<dbReference type="Pfam" id="PF13649">
    <property type="entry name" value="Methyltransf_25"/>
    <property type="match status" value="1"/>
</dbReference>
<comment type="caution">
    <text evidence="4">The sequence shown here is derived from an EMBL/GenBank/DDBJ whole genome shotgun (WGS) entry which is preliminary data.</text>
</comment>
<dbReference type="RefSeq" id="WP_054059627.1">
    <property type="nucleotide sequence ID" value="NZ_JTBY01000175.1"/>
</dbReference>
<organism evidence="4 5">
    <name type="scientific">Pseudomonas asplenii</name>
    <dbReference type="NCBI Taxonomy" id="53407"/>
    <lineage>
        <taxon>Bacteria</taxon>
        <taxon>Pseudomonadati</taxon>
        <taxon>Pseudomonadota</taxon>
        <taxon>Gammaproteobacteria</taxon>
        <taxon>Pseudomonadales</taxon>
        <taxon>Pseudomonadaceae</taxon>
        <taxon>Pseudomonas</taxon>
    </lineage>
</organism>
<keyword evidence="5" id="KW-1185">Reference proteome</keyword>
<dbReference type="GO" id="GO:0032259">
    <property type="term" value="P:methylation"/>
    <property type="evidence" value="ECO:0007669"/>
    <property type="project" value="UniProtKB-KW"/>
</dbReference>
<dbReference type="CDD" id="cd02440">
    <property type="entry name" value="AdoMet_MTases"/>
    <property type="match status" value="1"/>
</dbReference>
<name>A0A0N0VKN3_9PSED</name>
<evidence type="ECO:0000256" key="1">
    <source>
        <dbReference type="ARBA" id="ARBA00022603"/>
    </source>
</evidence>
<dbReference type="AlphaFoldDB" id="A0A0N0VKN3"/>
<evidence type="ECO:0000313" key="5">
    <source>
        <dbReference type="Proteomes" id="UP000037931"/>
    </source>
</evidence>
<sequence length="250" mass="27320">MNKSMNDPSFYGETLAPVYDELYGEAADNAIDTLVELCTGQGPVLELGIGTGRFALPMRERGVDVHGVDASPAMLDKLRLKPGGNAVPTTLADFSTLEGVGGGPFQMAFCTFSSLFLLLSQDDQVNCFQAASGLLKPGGRLVIEAFNPDLSRYGKDQPVYVGGLERNEVLLEASRLEPIAQRISCRFIRLDGQGTQVIPVELRYAWPAELDLMARLAGLRRVHRWAGWDRSPFVAGAFKHISVFEKPFTP</sequence>
<keyword evidence="2 4" id="KW-0808">Transferase</keyword>
<keyword evidence="1 4" id="KW-0489">Methyltransferase</keyword>
<dbReference type="EMBL" id="JSYZ01000004">
    <property type="protein sequence ID" value="KPA92123.1"/>
    <property type="molecule type" value="Genomic_DNA"/>
</dbReference>
<dbReference type="GO" id="GO:0008168">
    <property type="term" value="F:methyltransferase activity"/>
    <property type="evidence" value="ECO:0007669"/>
    <property type="project" value="UniProtKB-KW"/>
</dbReference>
<feature type="domain" description="Methyltransferase" evidence="3">
    <location>
        <begin position="44"/>
        <end position="139"/>
    </location>
</feature>
<proteinExistence type="predicted"/>
<dbReference type="PANTHER" id="PTHR43861:SF1">
    <property type="entry name" value="TRANS-ACONITATE 2-METHYLTRANSFERASE"/>
    <property type="match status" value="1"/>
</dbReference>
<accession>A0A0N0VKN3</accession>
<dbReference type="PANTHER" id="PTHR43861">
    <property type="entry name" value="TRANS-ACONITATE 2-METHYLTRANSFERASE-RELATED"/>
    <property type="match status" value="1"/>
</dbReference>
<evidence type="ECO:0000313" key="4">
    <source>
        <dbReference type="EMBL" id="KPA92123.1"/>
    </source>
</evidence>
<dbReference type="STRING" id="50340.PF66_01707"/>
<evidence type="ECO:0000256" key="2">
    <source>
        <dbReference type="ARBA" id="ARBA00022679"/>
    </source>
</evidence>
<reference evidence="4 5" key="1">
    <citation type="journal article" date="2015" name="PLoS ONE">
        <title>Rice-Infecting Pseudomonas Genomes Are Highly Accessorized and Harbor Multiple Putative Virulence Mechanisms to Cause Sheath Brown Rot.</title>
        <authorList>
            <person name="Quibod I.L."/>
            <person name="Grande G."/>
            <person name="Oreiro E.G."/>
            <person name="Borja F.N."/>
            <person name="Dossa G.S."/>
            <person name="Mauleon R."/>
            <person name="Cruz C.V."/>
            <person name="Oliva R."/>
        </authorList>
    </citation>
    <scope>NUCLEOTIDE SEQUENCE [LARGE SCALE GENOMIC DNA]</scope>
    <source>
        <strain evidence="4 5">IRRI 6609</strain>
    </source>
</reference>
<dbReference type="Gene3D" id="3.40.50.150">
    <property type="entry name" value="Vaccinia Virus protein VP39"/>
    <property type="match status" value="1"/>
</dbReference>
<dbReference type="InterPro" id="IPR029063">
    <property type="entry name" value="SAM-dependent_MTases_sf"/>
</dbReference>
<evidence type="ECO:0000259" key="3">
    <source>
        <dbReference type="Pfam" id="PF13649"/>
    </source>
</evidence>
<dbReference type="SUPFAM" id="SSF53335">
    <property type="entry name" value="S-adenosyl-L-methionine-dependent methyltransferases"/>
    <property type="match status" value="1"/>
</dbReference>
<dbReference type="Gene3D" id="2.20.25.570">
    <property type="match status" value="1"/>
</dbReference>